<feature type="coiled-coil region" evidence="4">
    <location>
        <begin position="375"/>
        <end position="402"/>
    </location>
</feature>
<evidence type="ECO:0000259" key="7">
    <source>
        <dbReference type="Pfam" id="PF22916"/>
    </source>
</evidence>
<accession>A0A250XJ16</accession>
<feature type="compositionally biased region" description="Basic and acidic residues" evidence="5">
    <location>
        <begin position="126"/>
        <end position="144"/>
    </location>
</feature>
<sequence>MGGYGLSKILKLKRAATSEEDSADKQKRAPAPRSGGGKRRKLNAQLTDESGKHLQVKKPVEEAQDTGNVEFGQRIGEVSAYESLIGELSTSYKLLKHRKLQEEGLSESSESDNSAEDSEDDCDGEELQKEGSDLMNKDGSERQGGDGAFRSVPSLTQNTGASHVLDSWTRKGYKAAMAAAVGGNFVPDQAQKIQQKPQEMRKMEDVSSDALAAGVNNTWAQHVERELAEDHNSNTCSGASTSKLIKAPESSEFKDGAPKHATWQMRHRSTLPPAPATLFESGVKERLQARWLEVHLEDSIRFNSPLGSSKKGHDEGVTETCGNHHNVSTQFTSPLQRAFFAALNSYADVLLPCRPYPVSMDEPDEHMDAYLLHVLNHVNKTADRIKKNNEKIEAAENAAKAAVKGAATASDPLPRDQGFTRPKVLILLPQRNLAFKLIRRLVSMAMRETRADSVQGKEKFVEQFTDPEEEEEEDMDPKLRARRAAKPAEWQALFSGNVDDHFRVGIKITRGAIRLFSDLFQSDVIVASPIALATKLAEENNGRGDAALKMSSDVDFLSSIELLIIDRADMMCMQNWTHVETTVEALNKLPREQHGTDIMRVREWYLAGMAKRYRQTVLLSSFLNSDMNRLMTTSCHNFEGHIRLVPEHPGVLSAVIPQVQQLFQRFSCSTPSEAPSARFDFFKRSIWPRMKESGSDGQLIFIPHYFDFVRIRNFLAQEEADFACICEYTAPPDVTAARSRFFHRQRRILLYTERAHFYHRHRLRGIKDVLFFSSPEHGNFYSEILNLLETENHSIASATGSAHATVAALFCKYDMMQLERVVGSNRARKMVAGSSDSSTFMFC</sequence>
<keyword evidence="4" id="KW-0175">Coiled coil</keyword>
<evidence type="ECO:0000256" key="5">
    <source>
        <dbReference type="SAM" id="MobiDB-lite"/>
    </source>
</evidence>
<keyword evidence="9" id="KW-1185">Reference proteome</keyword>
<dbReference type="InterPro" id="IPR027417">
    <property type="entry name" value="P-loop_NTPase"/>
</dbReference>
<evidence type="ECO:0000256" key="2">
    <source>
        <dbReference type="ARBA" id="ARBA00009223"/>
    </source>
</evidence>
<proteinExistence type="inferred from homology"/>
<dbReference type="InterPro" id="IPR053940">
    <property type="entry name" value="UTP25_NTPase-like"/>
</dbReference>
<dbReference type="Pfam" id="PF22916">
    <property type="entry name" value="UTP25_NTPase-like"/>
    <property type="match status" value="1"/>
</dbReference>
<evidence type="ECO:0000256" key="4">
    <source>
        <dbReference type="SAM" id="Coils"/>
    </source>
</evidence>
<evidence type="ECO:0008006" key="10">
    <source>
        <dbReference type="Google" id="ProtNLM"/>
    </source>
</evidence>
<evidence type="ECO:0000256" key="1">
    <source>
        <dbReference type="ARBA" id="ARBA00004604"/>
    </source>
</evidence>
<gene>
    <name evidence="8" type="ORF">CEUSTIGMA_g10494.t1</name>
</gene>
<feature type="region of interest" description="Disordered" evidence="5">
    <location>
        <begin position="99"/>
        <end position="155"/>
    </location>
</feature>
<dbReference type="Pfam" id="PF06862">
    <property type="entry name" value="Utp25_C"/>
    <property type="match status" value="1"/>
</dbReference>
<feature type="domain" description="UTP25 C-terminal" evidence="6">
    <location>
        <begin position="652"/>
        <end position="839"/>
    </location>
</feature>
<dbReference type="EMBL" id="BEGY01000091">
    <property type="protein sequence ID" value="GAX83068.1"/>
    <property type="molecule type" value="Genomic_DNA"/>
</dbReference>
<dbReference type="PANTHER" id="PTHR12933:SF0">
    <property type="entry name" value="U3 SMALL NUCLEOLAR RNA-ASSOCIATED PROTEIN 25 HOMOLOG"/>
    <property type="match status" value="1"/>
</dbReference>
<evidence type="ECO:0000259" key="6">
    <source>
        <dbReference type="Pfam" id="PF06862"/>
    </source>
</evidence>
<evidence type="ECO:0000313" key="9">
    <source>
        <dbReference type="Proteomes" id="UP000232323"/>
    </source>
</evidence>
<keyword evidence="3" id="KW-0539">Nucleus</keyword>
<dbReference type="Proteomes" id="UP000232323">
    <property type="component" value="Unassembled WGS sequence"/>
</dbReference>
<dbReference type="OrthoDB" id="10264378at2759"/>
<organism evidence="8 9">
    <name type="scientific">Chlamydomonas eustigma</name>
    <dbReference type="NCBI Taxonomy" id="1157962"/>
    <lineage>
        <taxon>Eukaryota</taxon>
        <taxon>Viridiplantae</taxon>
        <taxon>Chlorophyta</taxon>
        <taxon>core chlorophytes</taxon>
        <taxon>Chlorophyceae</taxon>
        <taxon>CS clade</taxon>
        <taxon>Chlamydomonadales</taxon>
        <taxon>Chlamydomonadaceae</taxon>
        <taxon>Chlamydomonas</taxon>
    </lineage>
</organism>
<dbReference type="InterPro" id="IPR053939">
    <property type="entry name" value="UTP25_C"/>
</dbReference>
<dbReference type="InterPro" id="IPR010678">
    <property type="entry name" value="UTP25"/>
</dbReference>
<comment type="caution">
    <text evidence="8">The sequence shown here is derived from an EMBL/GenBank/DDBJ whole genome shotgun (WGS) entry which is preliminary data.</text>
</comment>
<evidence type="ECO:0000313" key="8">
    <source>
        <dbReference type="EMBL" id="GAX83068.1"/>
    </source>
</evidence>
<comment type="subcellular location">
    <subcellularLocation>
        <location evidence="1">Nucleus</location>
        <location evidence="1">Nucleolus</location>
    </subcellularLocation>
</comment>
<comment type="similarity">
    <text evidence="2">Belongs to the UTP25 family.</text>
</comment>
<dbReference type="Gene3D" id="3.40.50.300">
    <property type="entry name" value="P-loop containing nucleotide triphosphate hydrolases"/>
    <property type="match status" value="1"/>
</dbReference>
<dbReference type="GO" id="GO:0000462">
    <property type="term" value="P:maturation of SSU-rRNA from tricistronic rRNA transcript (SSU-rRNA, 5.8S rRNA, LSU-rRNA)"/>
    <property type="evidence" value="ECO:0007669"/>
    <property type="project" value="TreeGrafter"/>
</dbReference>
<dbReference type="GO" id="GO:0034511">
    <property type="term" value="F:U3 snoRNA binding"/>
    <property type="evidence" value="ECO:0007669"/>
    <property type="project" value="InterPro"/>
</dbReference>
<dbReference type="AlphaFoldDB" id="A0A250XJ16"/>
<feature type="region of interest" description="Disordered" evidence="5">
    <location>
        <begin position="14"/>
        <end position="73"/>
    </location>
</feature>
<protein>
    <recommendedName>
        <fullName evidence="10">U3 small nucleolar RNA-associated protein 25</fullName>
    </recommendedName>
</protein>
<reference evidence="8 9" key="1">
    <citation type="submission" date="2017-08" db="EMBL/GenBank/DDBJ databases">
        <title>Acidophilic green algal genome provides insights into adaptation to an acidic environment.</title>
        <authorList>
            <person name="Hirooka S."/>
            <person name="Hirose Y."/>
            <person name="Kanesaki Y."/>
            <person name="Higuchi S."/>
            <person name="Fujiwara T."/>
            <person name="Onuma R."/>
            <person name="Era A."/>
            <person name="Ohbayashi R."/>
            <person name="Uzuka A."/>
            <person name="Nozaki H."/>
            <person name="Yoshikawa H."/>
            <person name="Miyagishima S.Y."/>
        </authorList>
    </citation>
    <scope>NUCLEOTIDE SEQUENCE [LARGE SCALE GENOMIC DNA]</scope>
    <source>
        <strain evidence="8 9">NIES-2499</strain>
    </source>
</reference>
<evidence type="ECO:0000256" key="3">
    <source>
        <dbReference type="ARBA" id="ARBA00023242"/>
    </source>
</evidence>
<dbReference type="STRING" id="1157962.A0A250XJ16"/>
<feature type="compositionally biased region" description="Acidic residues" evidence="5">
    <location>
        <begin position="109"/>
        <end position="125"/>
    </location>
</feature>
<name>A0A250XJ16_9CHLO</name>
<feature type="domain" description="UTP25 NTP hydrolase-like" evidence="7">
    <location>
        <begin position="346"/>
        <end position="642"/>
    </location>
</feature>
<dbReference type="GO" id="GO:0032040">
    <property type="term" value="C:small-subunit processome"/>
    <property type="evidence" value="ECO:0007669"/>
    <property type="project" value="TreeGrafter"/>
</dbReference>
<dbReference type="PANTHER" id="PTHR12933">
    <property type="entry name" value="ORF PROTEIN-RELATED"/>
    <property type="match status" value="1"/>
</dbReference>
<dbReference type="GO" id="GO:0019843">
    <property type="term" value="F:rRNA binding"/>
    <property type="evidence" value="ECO:0007669"/>
    <property type="project" value="TreeGrafter"/>
</dbReference>